<sequence>MGSDHRLLRSTLMLKVKRENAILKKGYPPTRNLNADTFSNLMETIDFSMNCTNADKDYEQFVANILNAKDLASEEILPTRKKRIRHTTLLLMRVKPNE</sequence>
<name>A0A0M3HW58_ASCLU</name>
<dbReference type="Proteomes" id="UP000036681">
    <property type="component" value="Unplaced"/>
</dbReference>
<reference evidence="2" key="1">
    <citation type="submission" date="2017-02" db="UniProtKB">
        <authorList>
            <consortium name="WormBaseParasite"/>
        </authorList>
    </citation>
    <scope>IDENTIFICATION</scope>
</reference>
<dbReference type="AlphaFoldDB" id="A0A0M3HW58"/>
<protein>
    <submittedName>
        <fullName evidence="2">Uncharacterized protein</fullName>
    </submittedName>
</protein>
<dbReference type="WBParaSite" id="ALUE_0000732101-mRNA-1">
    <property type="protein sequence ID" value="ALUE_0000732101-mRNA-1"/>
    <property type="gene ID" value="ALUE_0000732101"/>
</dbReference>
<evidence type="ECO:0000313" key="1">
    <source>
        <dbReference type="Proteomes" id="UP000036681"/>
    </source>
</evidence>
<organism evidence="1 2">
    <name type="scientific">Ascaris lumbricoides</name>
    <name type="common">Giant roundworm</name>
    <dbReference type="NCBI Taxonomy" id="6252"/>
    <lineage>
        <taxon>Eukaryota</taxon>
        <taxon>Metazoa</taxon>
        <taxon>Ecdysozoa</taxon>
        <taxon>Nematoda</taxon>
        <taxon>Chromadorea</taxon>
        <taxon>Rhabditida</taxon>
        <taxon>Spirurina</taxon>
        <taxon>Ascaridomorpha</taxon>
        <taxon>Ascaridoidea</taxon>
        <taxon>Ascarididae</taxon>
        <taxon>Ascaris</taxon>
    </lineage>
</organism>
<proteinExistence type="predicted"/>
<accession>A0A0M3HW58</accession>
<keyword evidence="1" id="KW-1185">Reference proteome</keyword>
<evidence type="ECO:0000313" key="2">
    <source>
        <dbReference type="WBParaSite" id="ALUE_0000732101-mRNA-1"/>
    </source>
</evidence>